<proteinExistence type="predicted"/>
<dbReference type="Pfam" id="PF26347">
    <property type="entry name" value="YtrI_sporulation"/>
    <property type="match status" value="1"/>
</dbReference>
<keyword evidence="1" id="KW-0812">Transmembrane</keyword>
<organism evidence="3 4">
    <name type="scientific">Chengkuizengella axinellae</name>
    <dbReference type="NCBI Taxonomy" id="3064388"/>
    <lineage>
        <taxon>Bacteria</taxon>
        <taxon>Bacillati</taxon>
        <taxon>Bacillota</taxon>
        <taxon>Bacilli</taxon>
        <taxon>Bacillales</taxon>
        <taxon>Paenibacillaceae</taxon>
        <taxon>Chengkuizengella</taxon>
    </lineage>
</organism>
<evidence type="ECO:0000256" key="1">
    <source>
        <dbReference type="SAM" id="Phobius"/>
    </source>
</evidence>
<accession>A0ABT9IYG4</accession>
<keyword evidence="4" id="KW-1185">Reference proteome</keyword>
<dbReference type="InterPro" id="IPR058620">
    <property type="entry name" value="YtrI_C"/>
</dbReference>
<evidence type="ECO:0000259" key="2">
    <source>
        <dbReference type="Pfam" id="PF26347"/>
    </source>
</evidence>
<reference evidence="3 4" key="1">
    <citation type="submission" date="2023-08" db="EMBL/GenBank/DDBJ databases">
        <authorList>
            <person name="Park J.-S."/>
        </authorList>
    </citation>
    <scope>NUCLEOTIDE SEQUENCE [LARGE SCALE GENOMIC DNA]</scope>
    <source>
        <strain evidence="3 4">2205SS18-9</strain>
    </source>
</reference>
<dbReference type="Proteomes" id="UP001231941">
    <property type="component" value="Unassembled WGS sequence"/>
</dbReference>
<evidence type="ECO:0000313" key="3">
    <source>
        <dbReference type="EMBL" id="MDP5274406.1"/>
    </source>
</evidence>
<gene>
    <name evidence="3" type="ORF">Q5Y73_09815</name>
</gene>
<keyword evidence="1" id="KW-0472">Membrane</keyword>
<name>A0ABT9IYG4_9BACL</name>
<protein>
    <recommendedName>
        <fullName evidence="2">Sporulation membrane protein YtrI C-terminal domain-containing protein</fullName>
    </recommendedName>
</protein>
<feature type="domain" description="Sporulation membrane protein YtrI C-terminal" evidence="2">
    <location>
        <begin position="74"/>
        <end position="159"/>
    </location>
</feature>
<dbReference type="EMBL" id="JAVAMP010000003">
    <property type="protein sequence ID" value="MDP5274406.1"/>
    <property type="molecule type" value="Genomic_DNA"/>
</dbReference>
<feature type="transmembrane region" description="Helical" evidence="1">
    <location>
        <begin position="12"/>
        <end position="34"/>
    </location>
</feature>
<dbReference type="RefSeq" id="WP_305991717.1">
    <property type="nucleotide sequence ID" value="NZ_JAVAMP010000003.1"/>
</dbReference>
<sequence length="166" mass="19499">MRVPSISRFLKYLQAIALIISGMIIGAAIYMIIYQHNMQVLFKMNETIRQENKDLLSKIEGLEKYKDSNTVINSIVINIQEKEDKEPLDDLIKNDIKDLVREDLKVLKGKQVSLIYKDPDYIRQLYGRKNYPNVHEKAYVVEIQNMFIVYGEATFWIHVEEFNPEA</sequence>
<comment type="caution">
    <text evidence="3">The sequence shown here is derived from an EMBL/GenBank/DDBJ whole genome shotgun (WGS) entry which is preliminary data.</text>
</comment>
<keyword evidence="1" id="KW-1133">Transmembrane helix</keyword>
<evidence type="ECO:0000313" key="4">
    <source>
        <dbReference type="Proteomes" id="UP001231941"/>
    </source>
</evidence>